<organism evidence="1 2">
    <name type="scientific">Trichinella zimbabwensis</name>
    <dbReference type="NCBI Taxonomy" id="268475"/>
    <lineage>
        <taxon>Eukaryota</taxon>
        <taxon>Metazoa</taxon>
        <taxon>Ecdysozoa</taxon>
        <taxon>Nematoda</taxon>
        <taxon>Enoplea</taxon>
        <taxon>Dorylaimia</taxon>
        <taxon>Trichinellida</taxon>
        <taxon>Trichinellidae</taxon>
        <taxon>Trichinella</taxon>
    </lineage>
</organism>
<proteinExistence type="predicted"/>
<sequence length="123" mass="14533">MYVSRKRLENECRSDASRNTMQSLLSAVFKIFDPLRWLSPYIALLQANVAQLTLTISKKIELEFYKEWMTSRCKAIYNIMKEQWSEDGKEFLVQPAVMHELFSYMEMSQRARGSSRIIYNESS</sequence>
<protein>
    <submittedName>
        <fullName evidence="1">Uncharacterized protein</fullName>
    </submittedName>
</protein>
<reference evidence="1 2" key="1">
    <citation type="submission" date="2015-01" db="EMBL/GenBank/DDBJ databases">
        <title>Evolution of Trichinella species and genotypes.</title>
        <authorList>
            <person name="Korhonen P.K."/>
            <person name="Edoardo P."/>
            <person name="Giuseppe L.R."/>
            <person name="Gasser R.B."/>
        </authorList>
    </citation>
    <scope>NUCLEOTIDE SEQUENCE [LARGE SCALE GENOMIC DNA]</scope>
    <source>
        <strain evidence="1">ISS1029</strain>
    </source>
</reference>
<name>A0A0V1H859_9BILA</name>
<evidence type="ECO:0000313" key="2">
    <source>
        <dbReference type="Proteomes" id="UP000055024"/>
    </source>
</evidence>
<dbReference type="AlphaFoldDB" id="A0A0V1H859"/>
<comment type="caution">
    <text evidence="1">The sequence shown here is derived from an EMBL/GenBank/DDBJ whole genome shotgun (WGS) entry which is preliminary data.</text>
</comment>
<accession>A0A0V1H859</accession>
<dbReference type="Proteomes" id="UP000055024">
    <property type="component" value="Unassembled WGS sequence"/>
</dbReference>
<dbReference type="EMBL" id="JYDP01000117">
    <property type="protein sequence ID" value="KRZ06529.1"/>
    <property type="molecule type" value="Genomic_DNA"/>
</dbReference>
<evidence type="ECO:0000313" key="1">
    <source>
        <dbReference type="EMBL" id="KRZ06529.1"/>
    </source>
</evidence>
<keyword evidence="2" id="KW-1185">Reference proteome</keyword>
<dbReference type="OrthoDB" id="5923205at2759"/>
<gene>
    <name evidence="1" type="ORF">T11_3984</name>
</gene>